<sequence>MSLQLSNRSRSFLPNEISTAEDGRTSPSIAPINNFDDGIRYLQRTLLGFDADNPQISFSNPGFLPWQEQVHSVQMANKNTSTILVVPGFESVYITAKNICYVNYLPAELLREIFLYLLPGRDWKLEERPPPQLALVEVCSYWRDIALSYPTLWSTFMIVHPIERHIPMTKLWLERSRNRPLTLYIDHQNLEFEEACTTTDTVIDLLRPHVHRWKTVTFIFTVGIQSSLLTLPRNEFPLLETFCFDVTGTIAWCPEDVERVEDVFFPSSSPKLREVTWETRGLSLRRPPLPMVPTNITCLSGDFLMDSAFYNSLLNLKYLQTLRLHGGIRSGLVPSPHPTTVILPHLHALELRTSFCTSYLLDSIATPSLEILVIARKLDEKSQKTLCSFIERCRCHLKAFSYLDGSGDDLENRFFEEFLVSTYMDLLCELNILSHNVDVVLRILANMCQLVLPSLNRLWISTWCCSGDLLLDMLERRAEDFCPPTSDMMSETLFCPNYPHPCQYLFIPVSGCSLCIQATWLESSFEEVSDWFNSRVHWNMRTSHQPGQIKL</sequence>
<keyword evidence="2" id="KW-1185">Reference proteome</keyword>
<dbReference type="EMBL" id="MU795099">
    <property type="protein sequence ID" value="KAJ3810502.1"/>
    <property type="molecule type" value="Genomic_DNA"/>
</dbReference>
<dbReference type="Proteomes" id="UP001163835">
    <property type="component" value="Unassembled WGS sequence"/>
</dbReference>
<comment type="caution">
    <text evidence="1">The sequence shown here is derived from an EMBL/GenBank/DDBJ whole genome shotgun (WGS) entry which is preliminary data.</text>
</comment>
<accession>A0ACC1U132</accession>
<evidence type="ECO:0000313" key="2">
    <source>
        <dbReference type="Proteomes" id="UP001163835"/>
    </source>
</evidence>
<evidence type="ECO:0000313" key="1">
    <source>
        <dbReference type="EMBL" id="KAJ3810502.1"/>
    </source>
</evidence>
<reference evidence="1" key="1">
    <citation type="submission" date="2022-09" db="EMBL/GenBank/DDBJ databases">
        <title>A Global Phylogenomic Analysis of the Shiitake Genus Lentinula.</title>
        <authorList>
            <consortium name="DOE Joint Genome Institute"/>
            <person name="Sierra-Patev S."/>
            <person name="Min B."/>
            <person name="Naranjo-Ortiz M."/>
            <person name="Looney B."/>
            <person name="Konkel Z."/>
            <person name="Slot J.C."/>
            <person name="Sakamoto Y."/>
            <person name="Steenwyk J.L."/>
            <person name="Rokas A."/>
            <person name="Carro J."/>
            <person name="Camarero S."/>
            <person name="Ferreira P."/>
            <person name="Molpeceres G."/>
            <person name="Ruiz-Duenas F.J."/>
            <person name="Serrano A."/>
            <person name="Henrissat B."/>
            <person name="Drula E."/>
            <person name="Hughes K.W."/>
            <person name="Mata J.L."/>
            <person name="Ishikawa N.K."/>
            <person name="Vargas-Isla R."/>
            <person name="Ushijima S."/>
            <person name="Smith C.A."/>
            <person name="Ahrendt S."/>
            <person name="Andreopoulos W."/>
            <person name="He G."/>
            <person name="Labutti K."/>
            <person name="Lipzen A."/>
            <person name="Ng V."/>
            <person name="Riley R."/>
            <person name="Sandor L."/>
            <person name="Barry K."/>
            <person name="Martinez A.T."/>
            <person name="Xiao Y."/>
            <person name="Gibbons J.G."/>
            <person name="Terashima K."/>
            <person name="Grigoriev I.V."/>
            <person name="Hibbett D.S."/>
        </authorList>
    </citation>
    <scope>NUCLEOTIDE SEQUENCE</scope>
    <source>
        <strain evidence="1">TMI1499</strain>
    </source>
</reference>
<organism evidence="1 2">
    <name type="scientific">Lentinula aff. lateritia</name>
    <dbReference type="NCBI Taxonomy" id="2804960"/>
    <lineage>
        <taxon>Eukaryota</taxon>
        <taxon>Fungi</taxon>
        <taxon>Dikarya</taxon>
        <taxon>Basidiomycota</taxon>
        <taxon>Agaricomycotina</taxon>
        <taxon>Agaricomycetes</taxon>
        <taxon>Agaricomycetidae</taxon>
        <taxon>Agaricales</taxon>
        <taxon>Marasmiineae</taxon>
        <taxon>Omphalotaceae</taxon>
        <taxon>Lentinula</taxon>
    </lineage>
</organism>
<protein>
    <submittedName>
        <fullName evidence="1">Uncharacterized protein</fullName>
    </submittedName>
</protein>
<name>A0ACC1U132_9AGAR</name>
<proteinExistence type="predicted"/>
<gene>
    <name evidence="1" type="ORF">F5876DRAFT_65582</name>
</gene>